<protein>
    <submittedName>
        <fullName evidence="1">Uncharacterized protein</fullName>
    </submittedName>
</protein>
<evidence type="ECO:0000313" key="1">
    <source>
        <dbReference type="EMBL" id="GEU56204.1"/>
    </source>
</evidence>
<sequence length="473" mass="52599">MNNLRGSNYQQVKLALSFSILLDISTEMIGNSGDKILMLAVVDTVHGIGHVPSVYFIDYLRIHSSVSLIYCAYAFFIDVRILARQPQLDCGCSHAVCVPFNFMESGRTTESKNWSPQQPPQWAHFRHIHFGFMANHEAAVDAANEISMRQQKCMDYLVRAYYGISSTRYYKDDSCWSADLKSKTTEDIISNRSFIEVFVLNHYVLVKKVLLEADHVGIRGHSDGDAICLFGTTDTWVKHMGTIFNINDAVNSLEGTVAFKGVVGRLKRRRVVVEWWNVVVKDGGLICKKTTQDHDVKVEKINDGFDLPKILRVRMCRLTQLSSTIGDVFARNDLPRVAINLVKTRHCLTTVREVALEDIMMIVYFSGVSLEVGGEDCGFDLNEKDVVPKGVSLEVGGEDCGFDLNEKDVVPKVDDISLVDGVFDGAFSGEGEDDIVMGEGVVVTSSSLEMLTYGCLGGIMVSLIFLEGLEEKA</sequence>
<gene>
    <name evidence="1" type="ORF">Tci_028182</name>
</gene>
<reference evidence="1" key="1">
    <citation type="journal article" date="2019" name="Sci. Rep.">
        <title>Draft genome of Tanacetum cinerariifolium, the natural source of mosquito coil.</title>
        <authorList>
            <person name="Yamashiro T."/>
            <person name="Shiraishi A."/>
            <person name="Satake H."/>
            <person name="Nakayama K."/>
        </authorList>
    </citation>
    <scope>NUCLEOTIDE SEQUENCE</scope>
</reference>
<organism evidence="1">
    <name type="scientific">Tanacetum cinerariifolium</name>
    <name type="common">Dalmatian daisy</name>
    <name type="synonym">Chrysanthemum cinerariifolium</name>
    <dbReference type="NCBI Taxonomy" id="118510"/>
    <lineage>
        <taxon>Eukaryota</taxon>
        <taxon>Viridiplantae</taxon>
        <taxon>Streptophyta</taxon>
        <taxon>Embryophyta</taxon>
        <taxon>Tracheophyta</taxon>
        <taxon>Spermatophyta</taxon>
        <taxon>Magnoliopsida</taxon>
        <taxon>eudicotyledons</taxon>
        <taxon>Gunneridae</taxon>
        <taxon>Pentapetalae</taxon>
        <taxon>asterids</taxon>
        <taxon>campanulids</taxon>
        <taxon>Asterales</taxon>
        <taxon>Asteraceae</taxon>
        <taxon>Asteroideae</taxon>
        <taxon>Anthemideae</taxon>
        <taxon>Anthemidinae</taxon>
        <taxon>Tanacetum</taxon>
    </lineage>
</organism>
<comment type="caution">
    <text evidence="1">The sequence shown here is derived from an EMBL/GenBank/DDBJ whole genome shotgun (WGS) entry which is preliminary data.</text>
</comment>
<accession>A0A6L2L7P7</accession>
<proteinExistence type="predicted"/>
<dbReference type="AlphaFoldDB" id="A0A6L2L7P7"/>
<name>A0A6L2L7P7_TANCI</name>
<dbReference type="EMBL" id="BKCJ010003623">
    <property type="protein sequence ID" value="GEU56204.1"/>
    <property type="molecule type" value="Genomic_DNA"/>
</dbReference>